<gene>
    <name evidence="2" type="ORF">PPRIM_AZ9-3.1.T0550158</name>
</gene>
<sequence>MGCNISKQNQSRRINYQMLSLYKVEGIFVTLAINNINTLVAVGTDSEIKIFNFKKGFMNQIQIMQIRGYYISLLNFCKIKPFLISAQFHPSLIIWNNNLISNSKFICKLNGHSHSIMSMVIHPIFEDLIITGSEDNSIKFWSIKTQWYCKQTISEHNKPVISLITNTDGTQLISCSQDKSIFIIEGSNQTLWFIKQKIQLHYYGYRLSYITNSMFLFQPHSLYDGTHLYIYYFNSSKQQYQQLCQIPVKGKREFCYHYFPSVYIKSLNLLVIKNAWFVNILRITPSLSNNNLSYKWEQTIEFQNKCINGTLSNDGEFLLIWDEESEQIQIRQLQQNFTIQ</sequence>
<comment type="caution">
    <text evidence="2">The sequence shown here is derived from an EMBL/GenBank/DDBJ whole genome shotgun (WGS) entry which is preliminary data.</text>
</comment>
<dbReference type="PANTHER" id="PTHR19920">
    <property type="entry name" value="WD40 PROTEIN CIAO1"/>
    <property type="match status" value="1"/>
</dbReference>
<dbReference type="PROSITE" id="PS50082">
    <property type="entry name" value="WD_REPEATS_2"/>
    <property type="match status" value="1"/>
</dbReference>
<organism evidence="2 3">
    <name type="scientific">Paramecium primaurelia</name>
    <dbReference type="NCBI Taxonomy" id="5886"/>
    <lineage>
        <taxon>Eukaryota</taxon>
        <taxon>Sar</taxon>
        <taxon>Alveolata</taxon>
        <taxon>Ciliophora</taxon>
        <taxon>Intramacronucleata</taxon>
        <taxon>Oligohymenophorea</taxon>
        <taxon>Peniculida</taxon>
        <taxon>Parameciidae</taxon>
        <taxon>Paramecium</taxon>
    </lineage>
</organism>
<evidence type="ECO:0000313" key="3">
    <source>
        <dbReference type="Proteomes" id="UP000688137"/>
    </source>
</evidence>
<dbReference type="AlphaFoldDB" id="A0A8S1MCN2"/>
<evidence type="ECO:0000256" key="1">
    <source>
        <dbReference type="PROSITE-ProRule" id="PRU00221"/>
    </source>
</evidence>
<dbReference type="InterPro" id="IPR001680">
    <property type="entry name" value="WD40_rpt"/>
</dbReference>
<dbReference type="OMA" id="RRINYQM"/>
<dbReference type="SMART" id="SM00320">
    <property type="entry name" value="WD40"/>
    <property type="match status" value="3"/>
</dbReference>
<feature type="repeat" description="WD" evidence="1">
    <location>
        <begin position="109"/>
        <end position="145"/>
    </location>
</feature>
<name>A0A8S1MCN2_PARPR</name>
<dbReference type="GO" id="GO:0097361">
    <property type="term" value="C:cytosolic [4Fe-4S] assembly targeting complex"/>
    <property type="evidence" value="ECO:0007669"/>
    <property type="project" value="TreeGrafter"/>
</dbReference>
<proteinExistence type="predicted"/>
<protein>
    <submittedName>
        <fullName evidence="2">Uncharacterized protein</fullName>
    </submittedName>
</protein>
<evidence type="ECO:0000313" key="2">
    <source>
        <dbReference type="EMBL" id="CAD8075951.1"/>
    </source>
</evidence>
<dbReference type="PROSITE" id="PS50294">
    <property type="entry name" value="WD_REPEATS_REGION"/>
    <property type="match status" value="1"/>
</dbReference>
<dbReference type="Pfam" id="PF00400">
    <property type="entry name" value="WD40"/>
    <property type="match status" value="2"/>
</dbReference>
<dbReference type="GO" id="GO:0016226">
    <property type="term" value="P:iron-sulfur cluster assembly"/>
    <property type="evidence" value="ECO:0007669"/>
    <property type="project" value="TreeGrafter"/>
</dbReference>
<dbReference type="Proteomes" id="UP000688137">
    <property type="component" value="Unassembled WGS sequence"/>
</dbReference>
<accession>A0A8S1MCN2</accession>
<dbReference type="EMBL" id="CAJJDM010000055">
    <property type="protein sequence ID" value="CAD8075951.1"/>
    <property type="molecule type" value="Genomic_DNA"/>
</dbReference>
<keyword evidence="1" id="KW-0853">WD repeat</keyword>
<keyword evidence="3" id="KW-1185">Reference proteome</keyword>
<reference evidence="2" key="1">
    <citation type="submission" date="2021-01" db="EMBL/GenBank/DDBJ databases">
        <authorList>
            <consortium name="Genoscope - CEA"/>
            <person name="William W."/>
        </authorList>
    </citation>
    <scope>NUCLEOTIDE SEQUENCE</scope>
</reference>
<dbReference type="PANTHER" id="PTHR19920:SF0">
    <property type="entry name" value="CYTOSOLIC IRON-SULFUR PROTEIN ASSEMBLY PROTEIN CIAO1-RELATED"/>
    <property type="match status" value="1"/>
</dbReference>